<dbReference type="Proteomes" id="UP000051330">
    <property type="component" value="Unassembled WGS sequence"/>
</dbReference>
<organism evidence="1 2">
    <name type="scientific">Schleiferilactobacillus perolens DSM 12744</name>
    <dbReference type="NCBI Taxonomy" id="1423792"/>
    <lineage>
        <taxon>Bacteria</taxon>
        <taxon>Bacillati</taxon>
        <taxon>Bacillota</taxon>
        <taxon>Bacilli</taxon>
        <taxon>Lactobacillales</taxon>
        <taxon>Lactobacillaceae</taxon>
        <taxon>Schleiferilactobacillus</taxon>
    </lineage>
</organism>
<name>A0A0R1MLK2_9LACO</name>
<comment type="caution">
    <text evidence="1">The sequence shown here is derived from an EMBL/GenBank/DDBJ whole genome shotgun (WGS) entry which is preliminary data.</text>
</comment>
<accession>A0A0R1MLK2</accession>
<proteinExistence type="predicted"/>
<keyword evidence="2" id="KW-1185">Reference proteome</keyword>
<sequence>MQRFFATNPVIPTSQMTIRDTLTTKIFFTGRDWVFSYFGEPVRAAQFIRGAFRNGNMYTLWQPEWAAMQK</sequence>
<dbReference type="AlphaFoldDB" id="A0A0R1MLK2"/>
<evidence type="ECO:0000313" key="2">
    <source>
        <dbReference type="Proteomes" id="UP000051330"/>
    </source>
</evidence>
<protein>
    <submittedName>
        <fullName evidence="1">Uncharacterized protein</fullName>
    </submittedName>
</protein>
<evidence type="ECO:0000313" key="1">
    <source>
        <dbReference type="EMBL" id="KRL08877.1"/>
    </source>
</evidence>
<dbReference type="PATRIC" id="fig|1423792.3.peg.1150"/>
<reference evidence="1 2" key="1">
    <citation type="journal article" date="2015" name="Genome Announc.">
        <title>Expanding the biotechnology potential of lactobacilli through comparative genomics of 213 strains and associated genera.</title>
        <authorList>
            <person name="Sun Z."/>
            <person name="Harris H.M."/>
            <person name="McCann A."/>
            <person name="Guo C."/>
            <person name="Argimon S."/>
            <person name="Zhang W."/>
            <person name="Yang X."/>
            <person name="Jeffery I.B."/>
            <person name="Cooney J.C."/>
            <person name="Kagawa T.F."/>
            <person name="Liu W."/>
            <person name="Song Y."/>
            <person name="Salvetti E."/>
            <person name="Wrobel A."/>
            <person name="Rasinkangas P."/>
            <person name="Parkhill J."/>
            <person name="Rea M.C."/>
            <person name="O'Sullivan O."/>
            <person name="Ritari J."/>
            <person name="Douillard F.P."/>
            <person name="Paul Ross R."/>
            <person name="Yang R."/>
            <person name="Briner A.E."/>
            <person name="Felis G.E."/>
            <person name="de Vos W.M."/>
            <person name="Barrangou R."/>
            <person name="Klaenhammer T.R."/>
            <person name="Caufield P.W."/>
            <person name="Cui Y."/>
            <person name="Zhang H."/>
            <person name="O'Toole P.W."/>
        </authorList>
    </citation>
    <scope>NUCLEOTIDE SEQUENCE [LARGE SCALE GENOMIC DNA]</scope>
    <source>
        <strain evidence="1 2">DSM 12744</strain>
    </source>
</reference>
<dbReference type="EMBL" id="AZEC01000018">
    <property type="protein sequence ID" value="KRL08877.1"/>
    <property type="molecule type" value="Genomic_DNA"/>
</dbReference>
<gene>
    <name evidence="1" type="ORF">FD09_GL001130</name>
</gene>